<evidence type="ECO:0000313" key="4">
    <source>
        <dbReference type="Proteomes" id="UP000284333"/>
    </source>
</evidence>
<dbReference type="CDD" id="cd00093">
    <property type="entry name" value="HTH_XRE"/>
    <property type="match status" value="1"/>
</dbReference>
<proteinExistence type="predicted"/>
<gene>
    <name evidence="3" type="ORF">EF834_03770</name>
</gene>
<dbReference type="PANTHER" id="PTHR46797">
    <property type="entry name" value="HTH-TYPE TRANSCRIPTIONAL REGULATOR"/>
    <property type="match status" value="1"/>
</dbReference>
<dbReference type="InterPro" id="IPR001387">
    <property type="entry name" value="Cro/C1-type_HTH"/>
</dbReference>
<dbReference type="SUPFAM" id="SSF47413">
    <property type="entry name" value="lambda repressor-like DNA-binding domains"/>
    <property type="match status" value="1"/>
</dbReference>
<dbReference type="Pfam" id="PF13560">
    <property type="entry name" value="HTH_31"/>
    <property type="match status" value="1"/>
</dbReference>
<evidence type="ECO:0000256" key="1">
    <source>
        <dbReference type="ARBA" id="ARBA00023125"/>
    </source>
</evidence>
<keyword evidence="1" id="KW-0238">DNA-binding</keyword>
<dbReference type="InterPro" id="IPR050807">
    <property type="entry name" value="TransReg_Diox_bact_type"/>
</dbReference>
<name>A0A438B6F7_9NOCA</name>
<dbReference type="EMBL" id="RKLN01000001">
    <property type="protein sequence ID" value="RVW06536.1"/>
    <property type="molecule type" value="Genomic_DNA"/>
</dbReference>
<sequence length="91" mass="9974">MAISCEAMDTYDDDQAALRVRQVIGAELRAARARVGISQRELASRTSMSHATIRRFENAERAIDVLQLLKICSALDADAGQILDIAQDQGQ</sequence>
<organism evidence="3 4">
    <name type="scientific">Rhodococcus spongiicola</name>
    <dbReference type="NCBI Taxonomy" id="2487352"/>
    <lineage>
        <taxon>Bacteria</taxon>
        <taxon>Bacillati</taxon>
        <taxon>Actinomycetota</taxon>
        <taxon>Actinomycetes</taxon>
        <taxon>Mycobacteriales</taxon>
        <taxon>Nocardiaceae</taxon>
        <taxon>Rhodococcus</taxon>
    </lineage>
</organism>
<comment type="caution">
    <text evidence="3">The sequence shown here is derived from an EMBL/GenBank/DDBJ whole genome shotgun (WGS) entry which is preliminary data.</text>
</comment>
<keyword evidence="4" id="KW-1185">Reference proteome</keyword>
<dbReference type="Proteomes" id="UP000284333">
    <property type="component" value="Unassembled WGS sequence"/>
</dbReference>
<dbReference type="GO" id="GO:0005829">
    <property type="term" value="C:cytosol"/>
    <property type="evidence" value="ECO:0007669"/>
    <property type="project" value="TreeGrafter"/>
</dbReference>
<dbReference type="GO" id="GO:0003677">
    <property type="term" value="F:DNA binding"/>
    <property type="evidence" value="ECO:0007669"/>
    <property type="project" value="UniProtKB-KW"/>
</dbReference>
<dbReference type="PROSITE" id="PS50943">
    <property type="entry name" value="HTH_CROC1"/>
    <property type="match status" value="1"/>
</dbReference>
<dbReference type="PANTHER" id="PTHR46797:SF1">
    <property type="entry name" value="METHYLPHOSPHONATE SYNTHASE"/>
    <property type="match status" value="1"/>
</dbReference>
<reference evidence="3 4" key="1">
    <citation type="submission" date="2018-11" db="EMBL/GenBank/DDBJ databases">
        <title>Rhodococcus spongicola sp. nov. and Rhodococcus xishaensis sp. nov. from marine sponges.</title>
        <authorList>
            <person name="Li L."/>
            <person name="Lin H.W."/>
        </authorList>
    </citation>
    <scope>NUCLEOTIDE SEQUENCE [LARGE SCALE GENOMIC DNA]</scope>
    <source>
        <strain evidence="3 4">LHW50502</strain>
    </source>
</reference>
<protein>
    <submittedName>
        <fullName evidence="3">XRE family transcriptional regulator</fullName>
    </submittedName>
</protein>
<dbReference type="Gene3D" id="1.10.260.40">
    <property type="entry name" value="lambda repressor-like DNA-binding domains"/>
    <property type="match status" value="1"/>
</dbReference>
<feature type="domain" description="HTH cro/C1-type" evidence="2">
    <location>
        <begin position="28"/>
        <end position="82"/>
    </location>
</feature>
<dbReference type="InterPro" id="IPR010982">
    <property type="entry name" value="Lambda_DNA-bd_dom_sf"/>
</dbReference>
<dbReference type="AlphaFoldDB" id="A0A438B6F7"/>
<dbReference type="SMART" id="SM00530">
    <property type="entry name" value="HTH_XRE"/>
    <property type="match status" value="1"/>
</dbReference>
<evidence type="ECO:0000259" key="2">
    <source>
        <dbReference type="PROSITE" id="PS50943"/>
    </source>
</evidence>
<accession>A0A438B6F7</accession>
<evidence type="ECO:0000313" key="3">
    <source>
        <dbReference type="EMBL" id="RVW06536.1"/>
    </source>
</evidence>
<dbReference type="GO" id="GO:0003700">
    <property type="term" value="F:DNA-binding transcription factor activity"/>
    <property type="evidence" value="ECO:0007669"/>
    <property type="project" value="TreeGrafter"/>
</dbReference>